<protein>
    <submittedName>
        <fullName evidence="1">Uncharacterized protein</fullName>
    </submittedName>
</protein>
<dbReference type="AlphaFoldDB" id="A0A4Y2WGK8"/>
<proteinExistence type="predicted"/>
<name>A0A4Y2WGK8_ARAVE</name>
<dbReference type="EMBL" id="BGPR01059828">
    <property type="protein sequence ID" value="GBO35784.1"/>
    <property type="molecule type" value="Genomic_DNA"/>
</dbReference>
<evidence type="ECO:0000313" key="1">
    <source>
        <dbReference type="EMBL" id="GBO35784.1"/>
    </source>
</evidence>
<keyword evidence="2" id="KW-1185">Reference proteome</keyword>
<gene>
    <name evidence="1" type="ORF">AVEN_74680_1</name>
</gene>
<reference evidence="1 2" key="1">
    <citation type="journal article" date="2019" name="Sci. Rep.">
        <title>Orb-weaving spider Araneus ventricosus genome elucidates the spidroin gene catalogue.</title>
        <authorList>
            <person name="Kono N."/>
            <person name="Nakamura H."/>
            <person name="Ohtoshi R."/>
            <person name="Moran D.A.P."/>
            <person name="Shinohara A."/>
            <person name="Yoshida Y."/>
            <person name="Fujiwara M."/>
            <person name="Mori M."/>
            <person name="Tomita M."/>
            <person name="Arakawa K."/>
        </authorList>
    </citation>
    <scope>NUCLEOTIDE SEQUENCE [LARGE SCALE GENOMIC DNA]</scope>
</reference>
<comment type="caution">
    <text evidence="1">The sequence shown here is derived from an EMBL/GenBank/DDBJ whole genome shotgun (WGS) entry which is preliminary data.</text>
</comment>
<accession>A0A4Y2WGK8</accession>
<dbReference type="Proteomes" id="UP000499080">
    <property type="component" value="Unassembled WGS sequence"/>
</dbReference>
<organism evidence="1 2">
    <name type="scientific">Araneus ventricosus</name>
    <name type="common">Orbweaver spider</name>
    <name type="synonym">Epeira ventricosa</name>
    <dbReference type="NCBI Taxonomy" id="182803"/>
    <lineage>
        <taxon>Eukaryota</taxon>
        <taxon>Metazoa</taxon>
        <taxon>Ecdysozoa</taxon>
        <taxon>Arthropoda</taxon>
        <taxon>Chelicerata</taxon>
        <taxon>Arachnida</taxon>
        <taxon>Araneae</taxon>
        <taxon>Araneomorphae</taxon>
        <taxon>Entelegynae</taxon>
        <taxon>Araneoidea</taxon>
        <taxon>Araneidae</taxon>
        <taxon>Araneus</taxon>
    </lineage>
</organism>
<sequence length="94" mass="11180">MRDSDESTFRISMTADNITASFCGFTRGQYLQYNKLTHAREDRACAERITHVKKSEEGIFLSRRSNYMLLYCMCWPRVNPHTFPSLFQFYSFQE</sequence>
<evidence type="ECO:0000313" key="2">
    <source>
        <dbReference type="Proteomes" id="UP000499080"/>
    </source>
</evidence>